<reference evidence="3" key="1">
    <citation type="submission" date="2016-06" db="UniProtKB">
        <authorList>
            <consortium name="WormBaseParasite"/>
        </authorList>
    </citation>
    <scope>IDENTIFICATION</scope>
</reference>
<evidence type="ECO:0000313" key="1">
    <source>
        <dbReference type="EMBL" id="VDP84026.1"/>
    </source>
</evidence>
<dbReference type="WBParaSite" id="ECPE_0000871501-mRNA-1">
    <property type="protein sequence ID" value="ECPE_0000871501-mRNA-1"/>
    <property type="gene ID" value="ECPE_0000871501"/>
</dbReference>
<accession>A0A183AP04</accession>
<dbReference type="EMBL" id="UZAN01046319">
    <property type="protein sequence ID" value="VDP84026.1"/>
    <property type="molecule type" value="Genomic_DNA"/>
</dbReference>
<proteinExistence type="predicted"/>
<name>A0A183AP04_9TREM</name>
<gene>
    <name evidence="1" type="ORF">ECPE_LOCUS8690</name>
</gene>
<evidence type="ECO:0000313" key="2">
    <source>
        <dbReference type="Proteomes" id="UP000272942"/>
    </source>
</evidence>
<keyword evidence="2" id="KW-1185">Reference proteome</keyword>
<organism evidence="3">
    <name type="scientific">Echinostoma caproni</name>
    <dbReference type="NCBI Taxonomy" id="27848"/>
    <lineage>
        <taxon>Eukaryota</taxon>
        <taxon>Metazoa</taxon>
        <taxon>Spiralia</taxon>
        <taxon>Lophotrochozoa</taxon>
        <taxon>Platyhelminthes</taxon>
        <taxon>Trematoda</taxon>
        <taxon>Digenea</taxon>
        <taxon>Plagiorchiida</taxon>
        <taxon>Echinostomata</taxon>
        <taxon>Echinostomatoidea</taxon>
        <taxon>Echinostomatidae</taxon>
        <taxon>Echinostoma</taxon>
    </lineage>
</organism>
<dbReference type="Proteomes" id="UP000272942">
    <property type="component" value="Unassembled WGS sequence"/>
</dbReference>
<evidence type="ECO:0000313" key="3">
    <source>
        <dbReference type="WBParaSite" id="ECPE_0000871501-mRNA-1"/>
    </source>
</evidence>
<sequence length="199" mass="22720">MDFDLPNDVERLFVTLRRRLAGPKMAFEYREEFCMRQQRPEESLMGYIGSVRRLTRLANLMCTAAKRNSHILYRFLAELRKPRDKVELHLRPPKDLAAAESMAEILDQNGYQVRRPQGVFAVGFRQEGRAPTRENGERKPQWHPRAAPVVKLGIPRDFVWGGGPSKSIPTVDNANNFTAISLDMGLPFVEVNVEGKTVN</sequence>
<dbReference type="AlphaFoldDB" id="A0A183AP04"/>
<reference evidence="1 2" key="2">
    <citation type="submission" date="2018-11" db="EMBL/GenBank/DDBJ databases">
        <authorList>
            <consortium name="Pathogen Informatics"/>
        </authorList>
    </citation>
    <scope>NUCLEOTIDE SEQUENCE [LARGE SCALE GENOMIC DNA]</scope>
    <source>
        <strain evidence="1 2">Egypt</strain>
    </source>
</reference>
<protein>
    <submittedName>
        <fullName evidence="3">Retrotrans_gag domain-containing protein</fullName>
    </submittedName>
</protein>